<dbReference type="Proteomes" id="UP001642409">
    <property type="component" value="Unassembled WGS sequence"/>
</dbReference>
<evidence type="ECO:0000313" key="5">
    <source>
        <dbReference type="Proteomes" id="UP001642409"/>
    </source>
</evidence>
<protein>
    <submittedName>
        <fullName evidence="2">Homeobox-like domain superfamily</fullName>
    </submittedName>
    <submittedName>
        <fullName evidence="3">Homeobox-like_domain superfamily</fullName>
    </submittedName>
</protein>
<evidence type="ECO:0000313" key="2">
    <source>
        <dbReference type="EMBL" id="CAI9959682.1"/>
    </source>
</evidence>
<dbReference type="AlphaFoldDB" id="A0AA86UPK2"/>
<dbReference type="SUPFAM" id="SSF46689">
    <property type="entry name" value="Homeodomain-like"/>
    <property type="match status" value="1"/>
</dbReference>
<dbReference type="EMBL" id="CAXDID020000294">
    <property type="protein sequence ID" value="CAL6072221.1"/>
    <property type="molecule type" value="Genomic_DNA"/>
</dbReference>
<proteinExistence type="predicted"/>
<dbReference type="GO" id="GO:0003677">
    <property type="term" value="F:DNA binding"/>
    <property type="evidence" value="ECO:0007669"/>
    <property type="project" value="UniProtKB-KW"/>
</dbReference>
<reference evidence="2" key="1">
    <citation type="submission" date="2023-06" db="EMBL/GenBank/DDBJ databases">
        <authorList>
            <person name="Kurt Z."/>
        </authorList>
    </citation>
    <scope>NUCLEOTIDE SEQUENCE</scope>
</reference>
<name>A0AA86UPK2_9EUKA</name>
<evidence type="ECO:0000313" key="1">
    <source>
        <dbReference type="EMBL" id="CAI9948462.1"/>
    </source>
</evidence>
<dbReference type="InterPro" id="IPR009057">
    <property type="entry name" value="Homeodomain-like_sf"/>
</dbReference>
<dbReference type="EMBL" id="CAXDID020000129">
    <property type="protein sequence ID" value="CAL6034983.1"/>
    <property type="molecule type" value="Genomic_DNA"/>
</dbReference>
<gene>
    <name evidence="3" type="ORF">HINF_LOCUS35716</name>
    <name evidence="1" type="ORF">HINF_LOCUS36107</name>
    <name evidence="2" type="ORF">HINF_LOCUS47327</name>
    <name evidence="4" type="ORF">HINF_LOCUS55520</name>
</gene>
<organism evidence="2">
    <name type="scientific">Hexamita inflata</name>
    <dbReference type="NCBI Taxonomy" id="28002"/>
    <lineage>
        <taxon>Eukaryota</taxon>
        <taxon>Metamonada</taxon>
        <taxon>Diplomonadida</taxon>
        <taxon>Hexamitidae</taxon>
        <taxon>Hexamitinae</taxon>
        <taxon>Hexamita</taxon>
    </lineage>
</organism>
<keyword evidence="5" id="KW-1185">Reference proteome</keyword>
<reference evidence="3 5" key="2">
    <citation type="submission" date="2024-07" db="EMBL/GenBank/DDBJ databases">
        <authorList>
            <person name="Akdeniz Z."/>
        </authorList>
    </citation>
    <scope>NUCLEOTIDE SEQUENCE [LARGE SCALE GENOMIC DNA]</scope>
</reference>
<accession>A0AA86UPK2</accession>
<keyword evidence="2" id="KW-0238">DNA-binding</keyword>
<keyword evidence="2" id="KW-0371">Homeobox</keyword>
<comment type="caution">
    <text evidence="2">The sequence shown here is derived from an EMBL/GenBank/DDBJ whole genome shotgun (WGS) entry which is preliminary data.</text>
</comment>
<evidence type="ECO:0000313" key="3">
    <source>
        <dbReference type="EMBL" id="CAL6034983.1"/>
    </source>
</evidence>
<sequence>MVIPISWNPNVHVCREQTDNVFRKKTRKAQDQPTELNTHRKLINRRIYFLVVFQQTRQLTQTLEHKILVQNLRRNLDKISRAAKRSHKLNLTRSSRILLSFIVSLKKLNYEIQFQLKVSYACHQTYNNLLIHFILAMNNKKSCNKKKNNITTRKTQQLSFKQTILQNRDNGYHLWTIQESILLYKTVKKHMSNENKWVIVMQIFPQFSLLQLKNKFITIQKQIKQKEYIKVTKETSINIQQENINTKTAYNNDIVIDETFQRLLDLLQESKKEQ</sequence>
<dbReference type="EMBL" id="CATOUU010000922">
    <property type="protein sequence ID" value="CAI9959682.1"/>
    <property type="molecule type" value="Genomic_DNA"/>
</dbReference>
<dbReference type="EMBL" id="CATOUU010000788">
    <property type="protein sequence ID" value="CAI9948462.1"/>
    <property type="molecule type" value="Genomic_DNA"/>
</dbReference>
<evidence type="ECO:0000313" key="4">
    <source>
        <dbReference type="EMBL" id="CAL6072221.1"/>
    </source>
</evidence>